<comment type="catalytic activity">
    <reaction evidence="1">
        <text>ATP + protein L-histidine = ADP + protein N-phospho-L-histidine.</text>
        <dbReference type="EC" id="2.7.13.3"/>
    </reaction>
</comment>
<dbReference type="InterPro" id="IPR011990">
    <property type="entry name" value="TPR-like_helical_dom_sf"/>
</dbReference>
<dbReference type="InterPro" id="IPR019734">
    <property type="entry name" value="TPR_rpt"/>
</dbReference>
<dbReference type="InterPro" id="IPR036890">
    <property type="entry name" value="HATPase_C_sf"/>
</dbReference>
<gene>
    <name evidence="22" type="ORF">RQM59_05915</name>
</gene>
<evidence type="ECO:0000313" key="23">
    <source>
        <dbReference type="Proteomes" id="UP001257277"/>
    </source>
</evidence>
<dbReference type="Proteomes" id="UP001257277">
    <property type="component" value="Unassembled WGS sequence"/>
</dbReference>
<dbReference type="EMBL" id="JAVTTO010000002">
    <property type="protein sequence ID" value="MDT7831907.1"/>
    <property type="molecule type" value="Genomic_DNA"/>
</dbReference>
<comment type="cofactor">
    <cofactor evidence="2">
        <name>[4Fe-4S] cluster</name>
        <dbReference type="ChEBI" id="CHEBI:49883"/>
    </cofactor>
</comment>
<evidence type="ECO:0000256" key="14">
    <source>
        <dbReference type="ARBA" id="ARBA00023004"/>
    </source>
</evidence>
<dbReference type="Pfam" id="PF07730">
    <property type="entry name" value="HisKA_3"/>
    <property type="match status" value="1"/>
</dbReference>
<evidence type="ECO:0000256" key="12">
    <source>
        <dbReference type="ARBA" id="ARBA00022777"/>
    </source>
</evidence>
<reference evidence="22 23" key="1">
    <citation type="submission" date="2023-09" db="EMBL/GenBank/DDBJ databases">
        <title>Novel taxa isolated from Blanes Bay.</title>
        <authorList>
            <person name="Rey-Velasco X."/>
            <person name="Lucena T."/>
        </authorList>
    </citation>
    <scope>NUCLEOTIDE SEQUENCE [LARGE SCALE GENOMIC DNA]</scope>
    <source>
        <strain evidence="22 23">S356</strain>
    </source>
</reference>
<dbReference type="PANTHER" id="PTHR24421">
    <property type="entry name" value="NITRATE/NITRITE SENSOR PROTEIN NARX-RELATED"/>
    <property type="match status" value="1"/>
</dbReference>
<keyword evidence="12 22" id="KW-0418">Kinase</keyword>
<keyword evidence="20" id="KW-0472">Membrane</keyword>
<evidence type="ECO:0000256" key="19">
    <source>
        <dbReference type="PROSITE-ProRule" id="PRU00339"/>
    </source>
</evidence>
<evidence type="ECO:0000256" key="10">
    <source>
        <dbReference type="ARBA" id="ARBA00022723"/>
    </source>
</evidence>
<keyword evidence="8" id="KW-0597">Phosphoprotein</keyword>
<protein>
    <recommendedName>
        <fullName evidence="5">Oxygen sensor histidine kinase NreB</fullName>
        <ecNumber evidence="4">2.7.13.3</ecNumber>
    </recommendedName>
    <alternativeName>
        <fullName evidence="18">Nitrogen regulation protein B</fullName>
    </alternativeName>
</protein>
<dbReference type="RefSeq" id="WP_349241162.1">
    <property type="nucleotide sequence ID" value="NZ_JAVTTO010000002.1"/>
</dbReference>
<evidence type="ECO:0000256" key="20">
    <source>
        <dbReference type="SAM" id="Phobius"/>
    </source>
</evidence>
<evidence type="ECO:0000256" key="6">
    <source>
        <dbReference type="ARBA" id="ARBA00022485"/>
    </source>
</evidence>
<evidence type="ECO:0000259" key="21">
    <source>
        <dbReference type="PROSITE" id="PS50109"/>
    </source>
</evidence>
<dbReference type="PANTHER" id="PTHR24421:SF10">
    <property type="entry name" value="NITRATE_NITRITE SENSOR PROTEIN NARQ"/>
    <property type="match status" value="1"/>
</dbReference>
<keyword evidence="9" id="KW-0808">Transferase</keyword>
<keyword evidence="20" id="KW-1133">Transmembrane helix</keyword>
<keyword evidence="15" id="KW-0902">Two-component regulatory system</keyword>
<evidence type="ECO:0000256" key="11">
    <source>
        <dbReference type="ARBA" id="ARBA00022741"/>
    </source>
</evidence>
<evidence type="ECO:0000256" key="13">
    <source>
        <dbReference type="ARBA" id="ARBA00022840"/>
    </source>
</evidence>
<keyword evidence="14" id="KW-0408">Iron</keyword>
<evidence type="ECO:0000256" key="4">
    <source>
        <dbReference type="ARBA" id="ARBA00012438"/>
    </source>
</evidence>
<keyword evidence="13" id="KW-0067">ATP-binding</keyword>
<dbReference type="SMART" id="SM00387">
    <property type="entry name" value="HATPase_c"/>
    <property type="match status" value="1"/>
</dbReference>
<dbReference type="InterPro" id="IPR005467">
    <property type="entry name" value="His_kinase_dom"/>
</dbReference>
<proteinExistence type="predicted"/>
<evidence type="ECO:0000256" key="16">
    <source>
        <dbReference type="ARBA" id="ARBA00023014"/>
    </source>
</evidence>
<dbReference type="SUPFAM" id="SSF55874">
    <property type="entry name" value="ATPase domain of HSP90 chaperone/DNA topoisomerase II/histidine kinase"/>
    <property type="match status" value="1"/>
</dbReference>
<dbReference type="InterPro" id="IPR050482">
    <property type="entry name" value="Sensor_HK_TwoCompSys"/>
</dbReference>
<evidence type="ECO:0000256" key="2">
    <source>
        <dbReference type="ARBA" id="ARBA00001966"/>
    </source>
</evidence>
<comment type="subcellular location">
    <subcellularLocation>
        <location evidence="3">Cytoplasm</location>
    </subcellularLocation>
</comment>
<keyword evidence="19" id="KW-0802">TPR repeat</keyword>
<evidence type="ECO:0000256" key="18">
    <source>
        <dbReference type="ARBA" id="ARBA00030800"/>
    </source>
</evidence>
<organism evidence="22 23">
    <name type="scientific">Asprobacillus argus</name>
    <dbReference type="NCBI Taxonomy" id="3076534"/>
    <lineage>
        <taxon>Bacteria</taxon>
        <taxon>Pseudomonadati</taxon>
        <taxon>Bacteroidota</taxon>
        <taxon>Flavobacteriia</taxon>
        <taxon>Flavobacteriales</taxon>
        <taxon>Flavobacteriaceae</taxon>
        <taxon>Asprobacillus</taxon>
    </lineage>
</organism>
<dbReference type="PRINTS" id="PR00344">
    <property type="entry name" value="BCTRLSENSOR"/>
</dbReference>
<dbReference type="EC" id="2.7.13.3" evidence="4"/>
<dbReference type="InterPro" id="IPR003594">
    <property type="entry name" value="HATPase_dom"/>
</dbReference>
<keyword evidence="11" id="KW-0547">Nucleotide-binding</keyword>
<evidence type="ECO:0000256" key="8">
    <source>
        <dbReference type="ARBA" id="ARBA00022553"/>
    </source>
</evidence>
<evidence type="ECO:0000256" key="7">
    <source>
        <dbReference type="ARBA" id="ARBA00022490"/>
    </source>
</evidence>
<feature type="transmembrane region" description="Helical" evidence="20">
    <location>
        <begin position="287"/>
        <end position="306"/>
    </location>
</feature>
<dbReference type="Gene3D" id="1.20.5.1930">
    <property type="match status" value="1"/>
</dbReference>
<keyword evidence="16" id="KW-0411">Iron-sulfur</keyword>
<keyword evidence="10" id="KW-0479">Metal-binding</keyword>
<dbReference type="InterPro" id="IPR011712">
    <property type="entry name" value="Sig_transdc_His_kin_sub3_dim/P"/>
</dbReference>
<dbReference type="PROSITE" id="PS50005">
    <property type="entry name" value="TPR"/>
    <property type="match status" value="1"/>
</dbReference>
<sequence length="547" mass="62623">MICNTLTQQITKAPKDSAGFYFKKAEALNDLNKHSEAFNLFIKAKNIYRIYDDKDSVAICNLRLFRQCDGQNDLEYDCKSFLDAYNKRAKEKKDTLWLIFANYNYASLYFNKDPELSAAYYHKTLSLGKKIGRKQTIAGVYANLALLYTETAPDSASYFFKEILQLYTEKNPNELFSSYINYANFFQKKGRHNEAIVQLKKAEKITPDRFRLNLNKVLFLKFAECYKEIGNYKQAYFYTNKYNEVKDSINNTAQNIAIAELDVKYQTAEKEKQILVEQQKKRQNRNLFIGAVGFIVLGGFITFLMLKNSKRKRLIAEQGKELETQKNLTLLKEQEISTINAMVEGQEKERKRVAEDLHDNLGSVLATLKLHFENLRINKKRQKVDQDLLFDKTENLIDEAYLKVRSIAHAKNSGVIANEGLLVAVQMMADKISSANKISIEVVHFGLDTPLENSLEIAVFRIIQELTTNILKHGQAANATINVSRHDAMLTIIVEDNGIGFNVNEIDLKTGMGLHSIRTRIEHIKGELIIDSTQNKGTTIIINIPIE</sequence>
<comment type="caution">
    <text evidence="22">The sequence shown here is derived from an EMBL/GenBank/DDBJ whole genome shotgun (WGS) entry which is preliminary data.</text>
</comment>
<evidence type="ECO:0000256" key="17">
    <source>
        <dbReference type="ARBA" id="ARBA00024827"/>
    </source>
</evidence>
<dbReference type="Gene3D" id="3.30.565.10">
    <property type="entry name" value="Histidine kinase-like ATPase, C-terminal domain"/>
    <property type="match status" value="1"/>
</dbReference>
<dbReference type="SUPFAM" id="SSF48452">
    <property type="entry name" value="TPR-like"/>
    <property type="match status" value="1"/>
</dbReference>
<keyword evidence="23" id="KW-1185">Reference proteome</keyword>
<evidence type="ECO:0000313" key="22">
    <source>
        <dbReference type="EMBL" id="MDT7831907.1"/>
    </source>
</evidence>
<evidence type="ECO:0000256" key="15">
    <source>
        <dbReference type="ARBA" id="ARBA00023012"/>
    </source>
</evidence>
<feature type="domain" description="Histidine kinase" evidence="21">
    <location>
        <begin position="352"/>
        <end position="547"/>
    </location>
</feature>
<evidence type="ECO:0000256" key="3">
    <source>
        <dbReference type="ARBA" id="ARBA00004496"/>
    </source>
</evidence>
<keyword evidence="6" id="KW-0004">4Fe-4S</keyword>
<keyword evidence="7" id="KW-0963">Cytoplasm</keyword>
<evidence type="ECO:0000256" key="5">
    <source>
        <dbReference type="ARBA" id="ARBA00017322"/>
    </source>
</evidence>
<feature type="repeat" description="TPR" evidence="19">
    <location>
        <begin position="176"/>
        <end position="209"/>
    </location>
</feature>
<evidence type="ECO:0000256" key="9">
    <source>
        <dbReference type="ARBA" id="ARBA00022679"/>
    </source>
</evidence>
<keyword evidence="20" id="KW-0812">Transmembrane</keyword>
<dbReference type="Pfam" id="PF02518">
    <property type="entry name" value="HATPase_c"/>
    <property type="match status" value="1"/>
</dbReference>
<name>A0ABU3LDX2_9FLAO</name>
<comment type="function">
    <text evidence="17">Member of the two-component regulatory system NreB/NreC involved in the control of dissimilatory nitrate/nitrite reduction in response to oxygen. NreB functions as a direct oxygen sensor histidine kinase which is autophosphorylated, in the absence of oxygen, probably at the conserved histidine residue, and transfers its phosphate group probably to a conserved aspartate residue of NreC. NreB/NreC activates the expression of the nitrate (narGHJI) and nitrite (nir) reductase operons, as well as the putative nitrate transporter gene narT.</text>
</comment>
<dbReference type="CDD" id="cd16917">
    <property type="entry name" value="HATPase_UhpB-NarQ-NarX-like"/>
    <property type="match status" value="1"/>
</dbReference>
<evidence type="ECO:0000256" key="1">
    <source>
        <dbReference type="ARBA" id="ARBA00000085"/>
    </source>
</evidence>
<dbReference type="GO" id="GO:0016301">
    <property type="term" value="F:kinase activity"/>
    <property type="evidence" value="ECO:0007669"/>
    <property type="project" value="UniProtKB-KW"/>
</dbReference>
<dbReference type="InterPro" id="IPR004358">
    <property type="entry name" value="Sig_transdc_His_kin-like_C"/>
</dbReference>
<dbReference type="PROSITE" id="PS50109">
    <property type="entry name" value="HIS_KIN"/>
    <property type="match status" value="1"/>
</dbReference>
<dbReference type="Gene3D" id="1.25.40.10">
    <property type="entry name" value="Tetratricopeptide repeat domain"/>
    <property type="match status" value="2"/>
</dbReference>
<accession>A0ABU3LDX2</accession>